<evidence type="ECO:0000313" key="3">
    <source>
        <dbReference type="EMBL" id="CAD9779068.1"/>
    </source>
</evidence>
<accession>A0A7S2U497</accession>
<dbReference type="AlphaFoldDB" id="A0A7S2U497"/>
<sequence length="375" mass="44060">MDEDDDAYDPYDDVQNENRKFHKIGDEGILWAPESAKTATESEMLSQPSTVKEIVRMPLFPLNGVYIPGNTEVLNIYELKYRKMYNDILHNGSKRFAVAMINNGRITEYGTVLHIDNIQDVAEQTNDQIKYRVTHTVGDRCRVIRILNADALEDNEKYLQVEVEVLQDKDYNEDVDIVHKDMITYTNECFAIFVELQGRLNETVRFNPGVVNEFNVDREGLWKAISLWKAYMTQITMQEEKKLQANIASIVKRHFVRQGRPIGNEAMRVNFDDLPPAVQHRLNVETRRFQRDVDSLLAGPYPFQRLVEHNSYAERLQLFRYQIQYALDRLSTIEDLKIVLRARHMRGVDPRGDPRVRKRKRRRKKPKEDDDDKDR</sequence>
<dbReference type="PANTHER" id="PTHR46732">
    <property type="entry name" value="ATP-DEPENDENT PROTEASE LA (LON) DOMAIN PROTEIN"/>
    <property type="match status" value="1"/>
</dbReference>
<dbReference type="Gene3D" id="2.30.130.40">
    <property type="entry name" value="LON domain-like"/>
    <property type="match status" value="1"/>
</dbReference>
<name>A0A7S2U497_9EUKA</name>
<gene>
    <name evidence="3" type="ORF">LSP00402_LOCUS23085</name>
</gene>
<feature type="region of interest" description="Disordered" evidence="1">
    <location>
        <begin position="347"/>
        <end position="375"/>
    </location>
</feature>
<reference evidence="3" key="1">
    <citation type="submission" date="2021-01" db="EMBL/GenBank/DDBJ databases">
        <authorList>
            <person name="Corre E."/>
            <person name="Pelletier E."/>
            <person name="Niang G."/>
            <person name="Scheremetjew M."/>
            <person name="Finn R."/>
            <person name="Kale V."/>
            <person name="Holt S."/>
            <person name="Cochrane G."/>
            <person name="Meng A."/>
            <person name="Brown T."/>
            <person name="Cohen L."/>
        </authorList>
    </citation>
    <scope>NUCLEOTIDE SEQUENCE</scope>
    <source>
        <strain evidence="3">CCMP622</strain>
    </source>
</reference>
<dbReference type="EMBL" id="HBHP01037648">
    <property type="protein sequence ID" value="CAD9779068.1"/>
    <property type="molecule type" value="Transcribed_RNA"/>
</dbReference>
<evidence type="ECO:0000256" key="1">
    <source>
        <dbReference type="SAM" id="MobiDB-lite"/>
    </source>
</evidence>
<proteinExistence type="predicted"/>
<dbReference type="InterPro" id="IPR003111">
    <property type="entry name" value="Lon_prtase_N"/>
</dbReference>
<feature type="domain" description="Lon N-terminal" evidence="2">
    <location>
        <begin position="57"/>
        <end position="200"/>
    </location>
</feature>
<evidence type="ECO:0000259" key="2">
    <source>
        <dbReference type="Pfam" id="PF02190"/>
    </source>
</evidence>
<protein>
    <recommendedName>
        <fullName evidence="2">Lon N-terminal domain-containing protein</fullName>
    </recommendedName>
</protein>
<dbReference type="InterPro" id="IPR015947">
    <property type="entry name" value="PUA-like_sf"/>
</dbReference>
<dbReference type="PANTHER" id="PTHR46732:SF8">
    <property type="entry name" value="ATP-DEPENDENT PROTEASE LA (LON) DOMAIN PROTEIN"/>
    <property type="match status" value="1"/>
</dbReference>
<feature type="compositionally biased region" description="Basic residues" evidence="1">
    <location>
        <begin position="356"/>
        <end position="365"/>
    </location>
</feature>
<dbReference type="SUPFAM" id="SSF88697">
    <property type="entry name" value="PUA domain-like"/>
    <property type="match status" value="1"/>
</dbReference>
<dbReference type="InterPro" id="IPR046336">
    <property type="entry name" value="Lon_prtase_N_sf"/>
</dbReference>
<dbReference type="Pfam" id="PF02190">
    <property type="entry name" value="LON_substr_bdg"/>
    <property type="match status" value="1"/>
</dbReference>
<organism evidence="3">
    <name type="scientific">Lotharella oceanica</name>
    <dbReference type="NCBI Taxonomy" id="641309"/>
    <lineage>
        <taxon>Eukaryota</taxon>
        <taxon>Sar</taxon>
        <taxon>Rhizaria</taxon>
        <taxon>Cercozoa</taxon>
        <taxon>Chlorarachniophyceae</taxon>
        <taxon>Lotharella</taxon>
    </lineage>
</organism>